<organism evidence="1 2">
    <name type="scientific">Solanum verrucosum</name>
    <dbReference type="NCBI Taxonomy" id="315347"/>
    <lineage>
        <taxon>Eukaryota</taxon>
        <taxon>Viridiplantae</taxon>
        <taxon>Streptophyta</taxon>
        <taxon>Embryophyta</taxon>
        <taxon>Tracheophyta</taxon>
        <taxon>Spermatophyta</taxon>
        <taxon>Magnoliopsida</taxon>
        <taxon>eudicotyledons</taxon>
        <taxon>Gunneridae</taxon>
        <taxon>Pentapetalae</taxon>
        <taxon>asterids</taxon>
        <taxon>lamiids</taxon>
        <taxon>Solanales</taxon>
        <taxon>Solanaceae</taxon>
        <taxon>Solanoideae</taxon>
        <taxon>Solaneae</taxon>
        <taxon>Solanum</taxon>
    </lineage>
</organism>
<gene>
    <name evidence="1" type="ORF">MTR67_044814</name>
</gene>
<proteinExistence type="predicted"/>
<dbReference type="Proteomes" id="UP001234989">
    <property type="component" value="Chromosome 10"/>
</dbReference>
<dbReference type="AlphaFoldDB" id="A0AAF0UTC6"/>
<sequence>MPVGLHLMTKQTQVPRISILLVVDPGVAGSVPTSISVFAELRQSGQGFAWGQ</sequence>
<reference evidence="1" key="1">
    <citation type="submission" date="2023-08" db="EMBL/GenBank/DDBJ databases">
        <title>A de novo genome assembly of Solanum verrucosum Schlechtendal, a Mexican diploid species geographically isolated from the other diploid A-genome species in potato relatives.</title>
        <authorList>
            <person name="Hosaka K."/>
        </authorList>
    </citation>
    <scope>NUCLEOTIDE SEQUENCE</scope>
    <source>
        <tissue evidence="1">Young leaves</tissue>
    </source>
</reference>
<evidence type="ECO:0000313" key="1">
    <source>
        <dbReference type="EMBL" id="WMV51429.1"/>
    </source>
</evidence>
<name>A0AAF0UTC6_SOLVR</name>
<evidence type="ECO:0000313" key="2">
    <source>
        <dbReference type="Proteomes" id="UP001234989"/>
    </source>
</evidence>
<keyword evidence="2" id="KW-1185">Reference proteome</keyword>
<protein>
    <submittedName>
        <fullName evidence="1">Uncharacterized protein</fullName>
    </submittedName>
</protein>
<dbReference type="EMBL" id="CP133621">
    <property type="protein sequence ID" value="WMV51429.1"/>
    <property type="molecule type" value="Genomic_DNA"/>
</dbReference>
<accession>A0AAF0UTC6</accession>